<evidence type="ECO:0000313" key="5">
    <source>
        <dbReference type="EMBL" id="MQX35860.1"/>
    </source>
</evidence>
<dbReference type="AlphaFoldDB" id="A0A7X2D462"/>
<protein>
    <submittedName>
        <fullName evidence="5">CBS domain-containing protein</fullName>
    </submittedName>
</protein>
<dbReference type="SUPFAM" id="SSF54631">
    <property type="entry name" value="CBS-domain pair"/>
    <property type="match status" value="1"/>
</dbReference>
<comment type="caution">
    <text evidence="5">The sequence shown here is derived from an EMBL/GenBank/DDBJ whole genome shotgun (WGS) entry which is preliminary data.</text>
</comment>
<accession>A0A7X2D462</accession>
<feature type="region of interest" description="Disordered" evidence="3">
    <location>
        <begin position="226"/>
        <end position="260"/>
    </location>
</feature>
<dbReference type="RefSeq" id="WP_153341781.1">
    <property type="nucleotide sequence ID" value="NZ_WIVE01000009.1"/>
</dbReference>
<dbReference type="Proteomes" id="UP000434582">
    <property type="component" value="Unassembled WGS sequence"/>
</dbReference>
<dbReference type="InterPro" id="IPR046342">
    <property type="entry name" value="CBS_dom_sf"/>
</dbReference>
<dbReference type="Pfam" id="PF00571">
    <property type="entry name" value="CBS"/>
    <property type="match status" value="2"/>
</dbReference>
<dbReference type="PANTHER" id="PTHR43080:SF2">
    <property type="entry name" value="CBS DOMAIN-CONTAINING PROTEIN"/>
    <property type="match status" value="1"/>
</dbReference>
<evidence type="ECO:0000256" key="1">
    <source>
        <dbReference type="ARBA" id="ARBA00023122"/>
    </source>
</evidence>
<name>A0A7X2D462_9PROT</name>
<organism evidence="5 6">
    <name type="scientific">Roseospira navarrensis</name>
    <dbReference type="NCBI Taxonomy" id="140058"/>
    <lineage>
        <taxon>Bacteria</taxon>
        <taxon>Pseudomonadati</taxon>
        <taxon>Pseudomonadota</taxon>
        <taxon>Alphaproteobacteria</taxon>
        <taxon>Rhodospirillales</taxon>
        <taxon>Rhodospirillaceae</taxon>
        <taxon>Roseospira</taxon>
    </lineage>
</organism>
<evidence type="ECO:0000256" key="2">
    <source>
        <dbReference type="PROSITE-ProRule" id="PRU00703"/>
    </source>
</evidence>
<evidence type="ECO:0000256" key="3">
    <source>
        <dbReference type="SAM" id="MobiDB-lite"/>
    </source>
</evidence>
<reference evidence="5 6" key="1">
    <citation type="submission" date="2019-10" db="EMBL/GenBank/DDBJ databases">
        <title>Draft whole-genome sequence of the purple nonsulfur photosynthetic bacterium Roseospira navarrensis DSM 15114.</title>
        <authorList>
            <person name="Kyndt J.A."/>
            <person name="Meyer T.E."/>
        </authorList>
    </citation>
    <scope>NUCLEOTIDE SEQUENCE [LARGE SCALE GENOMIC DNA]</scope>
    <source>
        <strain evidence="5 6">DSM 15114</strain>
    </source>
</reference>
<dbReference type="InterPro" id="IPR000644">
    <property type="entry name" value="CBS_dom"/>
</dbReference>
<keyword evidence="6" id="KW-1185">Reference proteome</keyword>
<dbReference type="PANTHER" id="PTHR43080">
    <property type="entry name" value="CBS DOMAIN-CONTAINING PROTEIN CBSX3, MITOCHONDRIAL"/>
    <property type="match status" value="1"/>
</dbReference>
<dbReference type="PROSITE" id="PS51371">
    <property type="entry name" value="CBS"/>
    <property type="match status" value="2"/>
</dbReference>
<dbReference type="SMART" id="SM00116">
    <property type="entry name" value="CBS"/>
    <property type="match status" value="2"/>
</dbReference>
<proteinExistence type="predicted"/>
<dbReference type="EMBL" id="WIVE01000009">
    <property type="protein sequence ID" value="MQX35860.1"/>
    <property type="molecule type" value="Genomic_DNA"/>
</dbReference>
<dbReference type="Gene3D" id="3.10.580.10">
    <property type="entry name" value="CBS-domain"/>
    <property type="match status" value="1"/>
</dbReference>
<keyword evidence="1 2" id="KW-0129">CBS domain</keyword>
<feature type="domain" description="CBS" evidence="4">
    <location>
        <begin position="94"/>
        <end position="150"/>
    </location>
</feature>
<evidence type="ECO:0000259" key="4">
    <source>
        <dbReference type="PROSITE" id="PS51371"/>
    </source>
</evidence>
<sequence length="260" mass="27982">MPTDDTRTEPTTLMRYQIGDMTPSELIAREELSRRDKLAVLRQWEHDALELLVAEEENMGGGPSPPLSEIRDAMRALNTDRDPDRPDTTAGAVMTQGVRTVHSDNRIADAARQMRAENVGMLIVLDGDRVVGTVTDRDIAVRCVGKDLDARAHAVSDIMTNRVVACPTQHTIREAADLMAREGLRRLCVVDEHGGLAGVLSLADLALGVDGDATVGRVLRAITRAPASGDTPADQATSRHSESSHPGGLHVYNMKPAVGG</sequence>
<gene>
    <name evidence="5" type="ORF">GHC57_04935</name>
</gene>
<evidence type="ECO:0000313" key="6">
    <source>
        <dbReference type="Proteomes" id="UP000434582"/>
    </source>
</evidence>
<feature type="domain" description="CBS" evidence="4">
    <location>
        <begin position="159"/>
        <end position="215"/>
    </location>
</feature>
<dbReference type="InterPro" id="IPR051257">
    <property type="entry name" value="Diverse_CBS-Domain"/>
</dbReference>
<dbReference type="OrthoDB" id="9802114at2"/>